<dbReference type="GeneID" id="25790291"/>
<name>G9N2S4_HYPVG</name>
<evidence type="ECO:0000313" key="2">
    <source>
        <dbReference type="EMBL" id="EHK18984.1"/>
    </source>
</evidence>
<dbReference type="VEuPathDB" id="FungiDB:TRIVIDRAFT_204380"/>
<dbReference type="Proteomes" id="UP000007115">
    <property type="component" value="Unassembled WGS sequence"/>
</dbReference>
<dbReference type="EMBL" id="ABDF02000085">
    <property type="protein sequence ID" value="EHK18984.1"/>
    <property type="molecule type" value="Genomic_DNA"/>
</dbReference>
<reference evidence="2 3" key="1">
    <citation type="journal article" date="2011" name="Genome Biol.">
        <title>Comparative genome sequence analysis underscores mycoparasitism as the ancestral life style of Trichoderma.</title>
        <authorList>
            <person name="Kubicek C.P."/>
            <person name="Herrera-Estrella A."/>
            <person name="Seidl-Seiboth V."/>
            <person name="Martinez D.A."/>
            <person name="Druzhinina I.S."/>
            <person name="Thon M."/>
            <person name="Zeilinger S."/>
            <person name="Casas-Flores S."/>
            <person name="Horwitz B.A."/>
            <person name="Mukherjee P.K."/>
            <person name="Mukherjee M."/>
            <person name="Kredics L."/>
            <person name="Alcaraz L.D."/>
            <person name="Aerts A."/>
            <person name="Antal Z."/>
            <person name="Atanasova L."/>
            <person name="Cervantes-Badillo M.G."/>
            <person name="Challacombe J."/>
            <person name="Chertkov O."/>
            <person name="McCluskey K."/>
            <person name="Coulpier F."/>
            <person name="Deshpande N."/>
            <person name="von Doehren H."/>
            <person name="Ebbole D.J."/>
            <person name="Esquivel-Naranjo E.U."/>
            <person name="Fekete E."/>
            <person name="Flipphi M."/>
            <person name="Glaser F."/>
            <person name="Gomez-Rodriguez E.Y."/>
            <person name="Gruber S."/>
            <person name="Han C."/>
            <person name="Henrissat B."/>
            <person name="Hermosa R."/>
            <person name="Hernandez-Onate M."/>
            <person name="Karaffa L."/>
            <person name="Kosti I."/>
            <person name="Le Crom S."/>
            <person name="Lindquist E."/>
            <person name="Lucas S."/>
            <person name="Luebeck M."/>
            <person name="Luebeck P.S."/>
            <person name="Margeot A."/>
            <person name="Metz B."/>
            <person name="Misra M."/>
            <person name="Nevalainen H."/>
            <person name="Omann M."/>
            <person name="Packer N."/>
            <person name="Perrone G."/>
            <person name="Uresti-Rivera E.E."/>
            <person name="Salamov A."/>
            <person name="Schmoll M."/>
            <person name="Seiboth B."/>
            <person name="Shapiro H."/>
            <person name="Sukno S."/>
            <person name="Tamayo-Ramos J.A."/>
            <person name="Tisch D."/>
            <person name="Wiest A."/>
            <person name="Wilkinson H.H."/>
            <person name="Zhang M."/>
            <person name="Coutinho P.M."/>
            <person name="Kenerley C.M."/>
            <person name="Monte E."/>
            <person name="Baker S.E."/>
            <person name="Grigoriev I.V."/>
        </authorList>
    </citation>
    <scope>NUCLEOTIDE SEQUENCE [LARGE SCALE GENOMIC DNA]</scope>
    <source>
        <strain evidence="3">Gv29-8 / FGSC 10586</strain>
    </source>
</reference>
<dbReference type="InParanoid" id="G9N2S4"/>
<dbReference type="AlphaFoldDB" id="G9N2S4"/>
<keyword evidence="3" id="KW-1185">Reference proteome</keyword>
<dbReference type="RefSeq" id="XP_013953178.1">
    <property type="nucleotide sequence ID" value="XM_014097703.1"/>
</dbReference>
<sequence length="233" mass="26330">MLVPNGNTSKQLPAFSPNYTTELEPPSEASIPIEYQRSAILCINDFAAKDQMFGKLGRLFWSDLMAACFSQTMTASDCDTNGLEAIWRINIVNQALPECWQPTPNMFGSRFMAEVTVFRYPQSGLNPCICWKLRKLSPPKLQPTEPTGPMSKKQARKNRRTKTASSGASSGPRDTAGKLYNRSYKRSLPQRIRERPGLLSTWPYGMETTSEDDYARSQTWQCPQQRCRTLQNG</sequence>
<evidence type="ECO:0000313" key="3">
    <source>
        <dbReference type="Proteomes" id="UP000007115"/>
    </source>
</evidence>
<dbReference type="OrthoDB" id="4899595at2759"/>
<dbReference type="HOGENOM" id="CLU_1190056_0_0_1"/>
<gene>
    <name evidence="2" type="ORF">TRIVIDRAFT_204380</name>
</gene>
<feature type="compositionally biased region" description="Basic residues" evidence="1">
    <location>
        <begin position="153"/>
        <end position="162"/>
    </location>
</feature>
<accession>G9N2S4</accession>
<proteinExistence type="predicted"/>
<protein>
    <submittedName>
        <fullName evidence="2">Uncharacterized protein</fullName>
    </submittedName>
</protein>
<comment type="caution">
    <text evidence="2">The sequence shown here is derived from an EMBL/GenBank/DDBJ whole genome shotgun (WGS) entry which is preliminary data.</text>
</comment>
<evidence type="ECO:0000256" key="1">
    <source>
        <dbReference type="SAM" id="MobiDB-lite"/>
    </source>
</evidence>
<organism evidence="2 3">
    <name type="scientific">Hypocrea virens (strain Gv29-8 / FGSC 10586)</name>
    <name type="common">Gliocladium virens</name>
    <name type="synonym">Trichoderma virens</name>
    <dbReference type="NCBI Taxonomy" id="413071"/>
    <lineage>
        <taxon>Eukaryota</taxon>
        <taxon>Fungi</taxon>
        <taxon>Dikarya</taxon>
        <taxon>Ascomycota</taxon>
        <taxon>Pezizomycotina</taxon>
        <taxon>Sordariomycetes</taxon>
        <taxon>Hypocreomycetidae</taxon>
        <taxon>Hypocreales</taxon>
        <taxon>Hypocreaceae</taxon>
        <taxon>Trichoderma</taxon>
    </lineage>
</organism>
<feature type="region of interest" description="Disordered" evidence="1">
    <location>
        <begin position="140"/>
        <end position="233"/>
    </location>
</feature>
<feature type="compositionally biased region" description="Polar residues" evidence="1">
    <location>
        <begin position="216"/>
        <end position="233"/>
    </location>
</feature>